<accession>A0ACC5RFS7</accession>
<sequence length="167" mass="17928">MCGPAVGLIAAVGSQVVGFMAQQQDFENKKAAWEQNYINSLASGREEQQAITNRAIEEQEASAQKMHLSLLEEGEKKAEAQVSAAEAGVAGISVQSIITDLGRKASYNRVTLDRNYKITAAQLTREMSATNTRTLNRINSVERPTPPNPLGLVFGVMGAGAQYAGQM</sequence>
<reference evidence="1" key="1">
    <citation type="submission" date="2021-01" db="EMBL/GenBank/DDBJ databases">
        <authorList>
            <person name="Sun Q."/>
        </authorList>
    </citation>
    <scope>NUCLEOTIDE SEQUENCE</scope>
    <source>
        <strain evidence="1">YIM B02566</strain>
    </source>
</reference>
<proteinExistence type="predicted"/>
<keyword evidence="2" id="KW-1185">Reference proteome</keyword>
<evidence type="ECO:0000313" key="1">
    <source>
        <dbReference type="EMBL" id="MBK1871574.1"/>
    </source>
</evidence>
<protein>
    <submittedName>
        <fullName evidence="1">Uncharacterized protein</fullName>
    </submittedName>
</protein>
<evidence type="ECO:0000313" key="2">
    <source>
        <dbReference type="Proteomes" id="UP000616151"/>
    </source>
</evidence>
<comment type="caution">
    <text evidence="1">The sequence shown here is derived from an EMBL/GenBank/DDBJ whole genome shotgun (WGS) entry which is preliminary data.</text>
</comment>
<name>A0ACC5RFS7_9HYPH</name>
<dbReference type="EMBL" id="JAENHL010000009">
    <property type="protein sequence ID" value="MBK1871574.1"/>
    <property type="molecule type" value="Genomic_DNA"/>
</dbReference>
<organism evidence="1 2">
    <name type="scientific">Taklimakanibacter albus</name>
    <dbReference type="NCBI Taxonomy" id="2800327"/>
    <lineage>
        <taxon>Bacteria</taxon>
        <taxon>Pseudomonadati</taxon>
        <taxon>Pseudomonadota</taxon>
        <taxon>Alphaproteobacteria</taxon>
        <taxon>Hyphomicrobiales</taxon>
        <taxon>Aestuariivirgaceae</taxon>
        <taxon>Taklimakanibacter</taxon>
    </lineage>
</organism>
<dbReference type="Proteomes" id="UP000616151">
    <property type="component" value="Unassembled WGS sequence"/>
</dbReference>
<gene>
    <name evidence="1" type="ORF">JHL16_34730</name>
</gene>